<accession>A0AAX6DWA3</accession>
<dbReference type="AlphaFoldDB" id="A0AAX6DWA3"/>
<gene>
    <name evidence="1" type="ORF">M6B38_221555</name>
</gene>
<dbReference type="Proteomes" id="UP001140949">
    <property type="component" value="Unassembled WGS sequence"/>
</dbReference>
<evidence type="ECO:0000313" key="1">
    <source>
        <dbReference type="EMBL" id="KAJ6796038.1"/>
    </source>
</evidence>
<reference evidence="1" key="1">
    <citation type="journal article" date="2023" name="GigaByte">
        <title>Genome assembly of the bearded iris, Iris pallida Lam.</title>
        <authorList>
            <person name="Bruccoleri R.E."/>
            <person name="Oakeley E.J."/>
            <person name="Faust A.M.E."/>
            <person name="Altorfer M."/>
            <person name="Dessus-Babus S."/>
            <person name="Burckhardt D."/>
            <person name="Oertli M."/>
            <person name="Naumann U."/>
            <person name="Petersen F."/>
            <person name="Wong J."/>
        </authorList>
    </citation>
    <scope>NUCLEOTIDE SEQUENCE</scope>
    <source>
        <strain evidence="1">GSM-AAB239-AS_SAM_17_03QT</strain>
    </source>
</reference>
<proteinExistence type="predicted"/>
<name>A0AAX6DWA3_IRIPA</name>
<keyword evidence="2" id="KW-1185">Reference proteome</keyword>
<organism evidence="1 2">
    <name type="scientific">Iris pallida</name>
    <name type="common">Sweet iris</name>
    <dbReference type="NCBI Taxonomy" id="29817"/>
    <lineage>
        <taxon>Eukaryota</taxon>
        <taxon>Viridiplantae</taxon>
        <taxon>Streptophyta</taxon>
        <taxon>Embryophyta</taxon>
        <taxon>Tracheophyta</taxon>
        <taxon>Spermatophyta</taxon>
        <taxon>Magnoliopsida</taxon>
        <taxon>Liliopsida</taxon>
        <taxon>Asparagales</taxon>
        <taxon>Iridaceae</taxon>
        <taxon>Iridoideae</taxon>
        <taxon>Irideae</taxon>
        <taxon>Iris</taxon>
    </lineage>
</organism>
<sequence length="56" mass="6467">MQYYSRATKLRQVSERLHGAGDCLDIAAFYFIYFSGDCILEIYYCILFHLTGFVSG</sequence>
<evidence type="ECO:0000313" key="2">
    <source>
        <dbReference type="Proteomes" id="UP001140949"/>
    </source>
</evidence>
<dbReference type="EMBL" id="JANAVB010041420">
    <property type="protein sequence ID" value="KAJ6796038.1"/>
    <property type="molecule type" value="Genomic_DNA"/>
</dbReference>
<protein>
    <submittedName>
        <fullName evidence="1">Uncharacterized protein</fullName>
    </submittedName>
</protein>
<reference evidence="1" key="2">
    <citation type="submission" date="2023-04" db="EMBL/GenBank/DDBJ databases">
        <authorList>
            <person name="Bruccoleri R.E."/>
            <person name="Oakeley E.J."/>
            <person name="Faust A.-M."/>
            <person name="Dessus-Babus S."/>
            <person name="Altorfer M."/>
            <person name="Burckhardt D."/>
            <person name="Oertli M."/>
            <person name="Naumann U."/>
            <person name="Petersen F."/>
            <person name="Wong J."/>
        </authorList>
    </citation>
    <scope>NUCLEOTIDE SEQUENCE</scope>
    <source>
        <strain evidence="1">GSM-AAB239-AS_SAM_17_03QT</strain>
        <tissue evidence="1">Leaf</tissue>
    </source>
</reference>
<comment type="caution">
    <text evidence="1">The sequence shown here is derived from an EMBL/GenBank/DDBJ whole genome shotgun (WGS) entry which is preliminary data.</text>
</comment>